<evidence type="ECO:0000313" key="2">
    <source>
        <dbReference type="EMBL" id="GBM13219.1"/>
    </source>
</evidence>
<name>A0A4Y2DAF2_ARAVE</name>
<comment type="caution">
    <text evidence="2">The sequence shown here is derived from an EMBL/GenBank/DDBJ whole genome shotgun (WGS) entry which is preliminary data.</text>
</comment>
<keyword evidence="3" id="KW-1185">Reference proteome</keyword>
<dbReference type="Proteomes" id="UP000499080">
    <property type="component" value="Unassembled WGS sequence"/>
</dbReference>
<dbReference type="AlphaFoldDB" id="A0A4Y2DAF2"/>
<reference evidence="2 3" key="1">
    <citation type="journal article" date="2019" name="Sci. Rep.">
        <title>Orb-weaving spider Araneus ventricosus genome elucidates the spidroin gene catalogue.</title>
        <authorList>
            <person name="Kono N."/>
            <person name="Nakamura H."/>
            <person name="Ohtoshi R."/>
            <person name="Moran D.A.P."/>
            <person name="Shinohara A."/>
            <person name="Yoshida Y."/>
            <person name="Fujiwara M."/>
            <person name="Mori M."/>
            <person name="Tomita M."/>
            <person name="Arakawa K."/>
        </authorList>
    </citation>
    <scope>NUCLEOTIDE SEQUENCE [LARGE SCALE GENOMIC DNA]</scope>
</reference>
<dbReference type="Gene3D" id="3.30.420.10">
    <property type="entry name" value="Ribonuclease H-like superfamily/Ribonuclease H"/>
    <property type="match status" value="1"/>
</dbReference>
<evidence type="ECO:0000313" key="3">
    <source>
        <dbReference type="Proteomes" id="UP000499080"/>
    </source>
</evidence>
<dbReference type="Pfam" id="PF13358">
    <property type="entry name" value="DDE_3"/>
    <property type="match status" value="1"/>
</dbReference>
<dbReference type="InterPro" id="IPR038717">
    <property type="entry name" value="Tc1-like_DDE_dom"/>
</dbReference>
<accession>A0A4Y2DAF2</accession>
<protein>
    <recommendedName>
        <fullName evidence="1">Tc1-like transposase DDE domain-containing protein</fullName>
    </recommendedName>
</protein>
<gene>
    <name evidence="2" type="ORF">AVEN_214931_1</name>
</gene>
<organism evidence="2 3">
    <name type="scientific">Araneus ventricosus</name>
    <name type="common">Orbweaver spider</name>
    <name type="synonym">Epeira ventricosa</name>
    <dbReference type="NCBI Taxonomy" id="182803"/>
    <lineage>
        <taxon>Eukaryota</taxon>
        <taxon>Metazoa</taxon>
        <taxon>Ecdysozoa</taxon>
        <taxon>Arthropoda</taxon>
        <taxon>Chelicerata</taxon>
        <taxon>Arachnida</taxon>
        <taxon>Araneae</taxon>
        <taxon>Araneomorphae</taxon>
        <taxon>Entelegynae</taxon>
        <taxon>Araneoidea</taxon>
        <taxon>Araneidae</taxon>
        <taxon>Araneus</taxon>
    </lineage>
</organism>
<dbReference type="GO" id="GO:0003676">
    <property type="term" value="F:nucleic acid binding"/>
    <property type="evidence" value="ECO:0007669"/>
    <property type="project" value="InterPro"/>
</dbReference>
<dbReference type="EMBL" id="BGPR01000324">
    <property type="protein sequence ID" value="GBM13219.1"/>
    <property type="molecule type" value="Genomic_DNA"/>
</dbReference>
<proteinExistence type="predicted"/>
<evidence type="ECO:0000259" key="1">
    <source>
        <dbReference type="Pfam" id="PF13358"/>
    </source>
</evidence>
<sequence length="151" mass="17296">MEQASGKVKKKKGWQCCVWYLDKCGYGVLAQISSCVICSRDVTGDENSLSLRKTDNHPTHTALNVRLWCLYNCPQNLKTPPQSPDLNPMEHIWRELEVTVRKHDIKTESELKTVMMEDWMNIDAEITKILVKSIPKRLNAVVDGTGYPTKY</sequence>
<feature type="domain" description="Tc1-like transposase DDE" evidence="1">
    <location>
        <begin position="55"/>
        <end position="112"/>
    </location>
</feature>
<dbReference type="InterPro" id="IPR036397">
    <property type="entry name" value="RNaseH_sf"/>
</dbReference>